<keyword evidence="4" id="KW-1185">Reference proteome</keyword>
<evidence type="ECO:0000256" key="1">
    <source>
        <dbReference type="SAM" id="Coils"/>
    </source>
</evidence>
<proteinExistence type="predicted"/>
<feature type="compositionally biased region" description="Polar residues" evidence="2">
    <location>
        <begin position="814"/>
        <end position="843"/>
    </location>
</feature>
<feature type="region of interest" description="Disordered" evidence="2">
    <location>
        <begin position="684"/>
        <end position="860"/>
    </location>
</feature>
<dbReference type="STRING" id="4846.A0A367J6K7"/>
<comment type="caution">
    <text evidence="3">The sequence shown here is derived from an EMBL/GenBank/DDBJ whole genome shotgun (WGS) entry which is preliminary data.</text>
</comment>
<dbReference type="OrthoDB" id="2148641at2759"/>
<feature type="compositionally biased region" description="Polar residues" evidence="2">
    <location>
        <begin position="713"/>
        <end position="803"/>
    </location>
</feature>
<keyword evidence="1" id="KW-0175">Coiled coil</keyword>
<dbReference type="EMBL" id="PJQM01004140">
    <property type="protein sequence ID" value="RCH85563.1"/>
    <property type="molecule type" value="Genomic_DNA"/>
</dbReference>
<gene>
    <name evidence="3" type="ORF">CU098_000505</name>
</gene>
<feature type="compositionally biased region" description="Basic and acidic residues" evidence="2">
    <location>
        <begin position="642"/>
        <end position="651"/>
    </location>
</feature>
<accession>A0A367J6K7</accession>
<organism evidence="3 4">
    <name type="scientific">Rhizopus stolonifer</name>
    <name type="common">Rhizopus nigricans</name>
    <dbReference type="NCBI Taxonomy" id="4846"/>
    <lineage>
        <taxon>Eukaryota</taxon>
        <taxon>Fungi</taxon>
        <taxon>Fungi incertae sedis</taxon>
        <taxon>Mucoromycota</taxon>
        <taxon>Mucoromycotina</taxon>
        <taxon>Mucoromycetes</taxon>
        <taxon>Mucorales</taxon>
        <taxon>Mucorineae</taxon>
        <taxon>Rhizopodaceae</taxon>
        <taxon>Rhizopus</taxon>
    </lineage>
</organism>
<protein>
    <submittedName>
        <fullName evidence="3">Uncharacterized protein</fullName>
    </submittedName>
</protein>
<evidence type="ECO:0000313" key="4">
    <source>
        <dbReference type="Proteomes" id="UP000253551"/>
    </source>
</evidence>
<feature type="non-terminal residue" evidence="3">
    <location>
        <position position="1"/>
    </location>
</feature>
<feature type="region of interest" description="Disordered" evidence="2">
    <location>
        <begin position="382"/>
        <end position="466"/>
    </location>
</feature>
<feature type="coiled-coil region" evidence="1">
    <location>
        <begin position="210"/>
        <end position="237"/>
    </location>
</feature>
<dbReference type="AlphaFoldDB" id="A0A367J6K7"/>
<name>A0A367J6K7_RHIST</name>
<evidence type="ECO:0000256" key="2">
    <source>
        <dbReference type="SAM" id="MobiDB-lite"/>
    </source>
</evidence>
<reference evidence="3 4" key="1">
    <citation type="journal article" date="2018" name="G3 (Bethesda)">
        <title>Phylogenetic and Phylogenomic Definition of Rhizopus Species.</title>
        <authorList>
            <person name="Gryganskyi A.P."/>
            <person name="Golan J."/>
            <person name="Dolatabadi S."/>
            <person name="Mondo S."/>
            <person name="Robb S."/>
            <person name="Idnurm A."/>
            <person name="Muszewska A."/>
            <person name="Steczkiewicz K."/>
            <person name="Masonjones S."/>
            <person name="Liao H.L."/>
            <person name="Gajdeczka M.T."/>
            <person name="Anike F."/>
            <person name="Vuek A."/>
            <person name="Anishchenko I.M."/>
            <person name="Voigt K."/>
            <person name="de Hoog G.S."/>
            <person name="Smith M.E."/>
            <person name="Heitman J."/>
            <person name="Vilgalys R."/>
            <person name="Stajich J.E."/>
        </authorList>
    </citation>
    <scope>NUCLEOTIDE SEQUENCE [LARGE SCALE GENOMIC DNA]</scope>
    <source>
        <strain evidence="3 4">LSU 92-RS-03</strain>
    </source>
</reference>
<feature type="non-terminal residue" evidence="3">
    <location>
        <position position="860"/>
    </location>
</feature>
<feature type="region of interest" description="Disordered" evidence="2">
    <location>
        <begin position="593"/>
        <end position="651"/>
    </location>
</feature>
<sequence length="860" mass="96199">LLDPLMIERQALCLPSDCFHLLKSLTGDIILSHTTPTCEHRKPQSKTPADLEVDRAILIEHEQVAVQSALKDLALALDRVWQPLVVFLESLEKMEKRRSGLLGQGCQASIDAYFVSQKYTPFVDHWTTQATSWKKKSSDEEVKKLDDYVQAHFDHLISLVDQFLDVFVKSRFDEIREWNADLFKMAEPMLADMKEPLPTLEQLKDNQTINASEKRIRQELDKRAQEFKQEIQGLLKTYRESSRPSLSSRVDRLNHKDFKKKIKKVESGYYTLRQYFRYELTENIYPGSFFGKFVLICLSPLMMKGEVMEVVAIKEEMKRFVESHKDLLKERFILLSRFEEGVQTGRKELAGIVGKLLLKEGMRIQGESVALQRQNNLLKTFGVAPTESESSKKKKGKKKNDSGASTPLQEEKTVPSPAALRKKLTEAKKKEEPKKSVAQKQSEPVKKEEPKPVSVKSLPQKPIPVPESIKRAAEAKFTASRQPVPPPVVQKPVVQKPVVVAESVVQKAAPVPEPVESSVSVVVEKIPEVKKAPIVAEKVAPPVQKPVVRSPPVQKPVVVPPTIKKVADKPKKYVSKVAPAPILDPPISKVPEVVKKPTKTESSKKTKTPVKKEANAEPIKKETIESTKTLEPIKAPEPAIEPEGKEDPKVDDEIKGWADIVASITEDHADAWDPASIPEAPIVETVTEPPVNTNTGWETVPAVETPRNDWGANVTTESGWGSSKETNTTPVETNQGWNPASVETNQGWNPASVETNQGWNPASVETNQGWNPASVETNQGWNPASVETNQGWNPASVETNQDWNAAAPIEAKQGWNSPAETKQDWNNGSLNESWNSMKQNVKKSNPEWRRKGTANPEWRA</sequence>
<evidence type="ECO:0000313" key="3">
    <source>
        <dbReference type="EMBL" id="RCH85563.1"/>
    </source>
</evidence>
<dbReference type="Proteomes" id="UP000253551">
    <property type="component" value="Unassembled WGS sequence"/>
</dbReference>
<feature type="compositionally biased region" description="Basic and acidic residues" evidence="2">
    <location>
        <begin position="593"/>
        <end position="625"/>
    </location>
</feature>
<feature type="compositionally biased region" description="Basic and acidic residues" evidence="2">
    <location>
        <begin position="423"/>
        <end position="435"/>
    </location>
</feature>